<dbReference type="PANTHER" id="PTHR34187:SF2">
    <property type="entry name" value="DUF202 DOMAIN-CONTAINING PROTEIN"/>
    <property type="match status" value="1"/>
</dbReference>
<reference evidence="8 9" key="1">
    <citation type="journal article" date="2019" name="Environ. Microbiol.">
        <title>At the nexus of three kingdoms: the genome of the mycorrhizal fungus Gigaspora margarita provides insights into plant, endobacterial and fungal interactions.</title>
        <authorList>
            <person name="Venice F."/>
            <person name="Ghignone S."/>
            <person name="Salvioli di Fossalunga A."/>
            <person name="Amselem J."/>
            <person name="Novero M."/>
            <person name="Xianan X."/>
            <person name="Sedzielewska Toro K."/>
            <person name="Morin E."/>
            <person name="Lipzen A."/>
            <person name="Grigoriev I.V."/>
            <person name="Henrissat B."/>
            <person name="Martin F.M."/>
            <person name="Bonfante P."/>
        </authorList>
    </citation>
    <scope>NUCLEOTIDE SEQUENCE [LARGE SCALE GENOMIC DNA]</scope>
    <source>
        <strain evidence="8 9">BEG34</strain>
    </source>
</reference>
<feature type="domain" description="DUF202" evidence="7">
    <location>
        <begin position="92"/>
        <end position="173"/>
    </location>
</feature>
<dbReference type="EMBL" id="WTPW01000521">
    <property type="protein sequence ID" value="KAF0502918.1"/>
    <property type="molecule type" value="Genomic_DNA"/>
</dbReference>
<feature type="transmembrane region" description="Helical" evidence="6">
    <location>
        <begin position="150"/>
        <end position="170"/>
    </location>
</feature>
<gene>
    <name evidence="8" type="ORF">F8M41_019770</name>
</gene>
<dbReference type="Proteomes" id="UP000439903">
    <property type="component" value="Unassembled WGS sequence"/>
</dbReference>
<keyword evidence="2" id="KW-1003">Cell membrane</keyword>
<feature type="transmembrane region" description="Helical" evidence="6">
    <location>
        <begin position="191"/>
        <end position="210"/>
    </location>
</feature>
<evidence type="ECO:0000256" key="5">
    <source>
        <dbReference type="ARBA" id="ARBA00023136"/>
    </source>
</evidence>
<keyword evidence="3 6" id="KW-0812">Transmembrane</keyword>
<keyword evidence="4 6" id="KW-1133">Transmembrane helix</keyword>
<organism evidence="8 9">
    <name type="scientific">Gigaspora margarita</name>
    <dbReference type="NCBI Taxonomy" id="4874"/>
    <lineage>
        <taxon>Eukaryota</taxon>
        <taxon>Fungi</taxon>
        <taxon>Fungi incertae sedis</taxon>
        <taxon>Mucoromycota</taxon>
        <taxon>Glomeromycotina</taxon>
        <taxon>Glomeromycetes</taxon>
        <taxon>Diversisporales</taxon>
        <taxon>Gigasporaceae</taxon>
        <taxon>Gigaspora</taxon>
    </lineage>
</organism>
<name>A0A8H4AJG4_GIGMA</name>
<dbReference type="GO" id="GO:0005886">
    <property type="term" value="C:plasma membrane"/>
    <property type="evidence" value="ECO:0007669"/>
    <property type="project" value="UniProtKB-SubCell"/>
</dbReference>
<evidence type="ECO:0000256" key="1">
    <source>
        <dbReference type="ARBA" id="ARBA00004651"/>
    </source>
</evidence>
<keyword evidence="9" id="KW-1185">Reference proteome</keyword>
<evidence type="ECO:0000256" key="2">
    <source>
        <dbReference type="ARBA" id="ARBA00022475"/>
    </source>
</evidence>
<dbReference type="Pfam" id="PF02656">
    <property type="entry name" value="DUF202"/>
    <property type="match status" value="1"/>
</dbReference>
<feature type="transmembrane region" description="Helical" evidence="6">
    <location>
        <begin position="104"/>
        <end position="124"/>
    </location>
</feature>
<comment type="subcellular location">
    <subcellularLocation>
        <location evidence="1">Cell membrane</location>
        <topology evidence="1">Multi-pass membrane protein</topology>
    </subcellularLocation>
</comment>
<keyword evidence="5 6" id="KW-0472">Membrane</keyword>
<accession>A0A8H4AJG4</accession>
<evidence type="ECO:0000313" key="9">
    <source>
        <dbReference type="Proteomes" id="UP000439903"/>
    </source>
</evidence>
<dbReference type="InterPro" id="IPR052053">
    <property type="entry name" value="IM_YidH-like"/>
</dbReference>
<proteinExistence type="predicted"/>
<evidence type="ECO:0000259" key="7">
    <source>
        <dbReference type="Pfam" id="PF02656"/>
    </source>
</evidence>
<evidence type="ECO:0000256" key="3">
    <source>
        <dbReference type="ARBA" id="ARBA00022692"/>
    </source>
</evidence>
<evidence type="ECO:0000256" key="6">
    <source>
        <dbReference type="SAM" id="Phobius"/>
    </source>
</evidence>
<dbReference type="AlphaFoldDB" id="A0A8H4AJG4"/>
<sequence>MSNMTTINESPVQKDTIPLLKRNAPRKYDAISEPTFTKPVTVENTVKQESLLNSQLESGKQNSLSSTSEYTTFENCSCSTTLVVKNDGSTARDNFAIERTFLSWLRFSAALVLTGLSLYCRINFVPQPTAPALNSTLDSTLDITIDHNPLGLLLIFSGLLILIWAIVNYFRFQIMLEQKVAIIENGKINHFIITLIGSLIFMTFFTSIMYGDSASEEKEVNSNHTKTSFVNFIGRWWWC</sequence>
<protein>
    <submittedName>
        <fullName evidence="8">Septum-promoting GTP-binding protein 1</fullName>
    </submittedName>
</protein>
<evidence type="ECO:0000256" key="4">
    <source>
        <dbReference type="ARBA" id="ARBA00022989"/>
    </source>
</evidence>
<dbReference type="OrthoDB" id="199599at2759"/>
<dbReference type="InterPro" id="IPR003807">
    <property type="entry name" value="DUF202"/>
</dbReference>
<comment type="caution">
    <text evidence="8">The sequence shown here is derived from an EMBL/GenBank/DDBJ whole genome shotgun (WGS) entry which is preliminary data.</text>
</comment>
<dbReference type="PANTHER" id="PTHR34187">
    <property type="entry name" value="FGR18P"/>
    <property type="match status" value="1"/>
</dbReference>
<evidence type="ECO:0000313" key="8">
    <source>
        <dbReference type="EMBL" id="KAF0502918.1"/>
    </source>
</evidence>